<name>A0ABV7L510_9PROT</name>
<reference evidence="2" key="1">
    <citation type="journal article" date="2019" name="Int. J. Syst. Evol. Microbiol.">
        <title>The Global Catalogue of Microorganisms (GCM) 10K type strain sequencing project: providing services to taxonomists for standard genome sequencing and annotation.</title>
        <authorList>
            <consortium name="The Broad Institute Genomics Platform"/>
            <consortium name="The Broad Institute Genome Sequencing Center for Infectious Disease"/>
            <person name="Wu L."/>
            <person name="Ma J."/>
        </authorList>
    </citation>
    <scope>NUCLEOTIDE SEQUENCE [LARGE SCALE GENOMIC DNA]</scope>
    <source>
        <strain evidence="2">KCTC 42964</strain>
    </source>
</reference>
<comment type="caution">
    <text evidence="1">The sequence shown here is derived from an EMBL/GenBank/DDBJ whole genome shotgun (WGS) entry which is preliminary data.</text>
</comment>
<evidence type="ECO:0000313" key="1">
    <source>
        <dbReference type="EMBL" id="MFC3229713.1"/>
    </source>
</evidence>
<sequence length="472" mass="51499">MIMHQGQPDDFRAIFKETEAAAERALARPATFARYREALLRQVRSESDLLAASDVQPLPLAVPDLHRQRLAGLTRPLFDAIDGVVQAYVDGDPELDGFFARYNALRPMMIRQRATWQGFGRYDFMVDRRGRPQFIETNAAMASGYLSMQCLRQDFLATAPDFLQVPGMHDDGGPRGRAFGQAIREMVRDFTAADGVVAILLDENNKVREVGLIVAALRTAGLQVVVGEAADMVFEGGAYRLTPGGPPIVATFNKLRLFGARDHWAPGAEDRYATFLQGVRDNAFLMINNFACMTVAEDKGIFAALRLPGVQRRLTAAQRRVVAGHTPDSYLLAPEVRTVDGARLVADIKAARGEWVLKPRNDYQGSGVHSGRDASAADWAALVDDLLAGGVPYLAQRRVDAYMAPLAVAEGDAVIPGEMRLLGGIYFANRHFPALLARVSPSEVANVNSGKAYVLPQVLQRMPAVLPEAVAA</sequence>
<dbReference type="EMBL" id="JBHRTR010000034">
    <property type="protein sequence ID" value="MFC3229713.1"/>
    <property type="molecule type" value="Genomic_DNA"/>
</dbReference>
<dbReference type="Proteomes" id="UP001595528">
    <property type="component" value="Unassembled WGS sequence"/>
</dbReference>
<accession>A0ABV7L510</accession>
<evidence type="ECO:0000313" key="2">
    <source>
        <dbReference type="Proteomes" id="UP001595528"/>
    </source>
</evidence>
<dbReference type="RefSeq" id="WP_379904176.1">
    <property type="nucleotide sequence ID" value="NZ_JBHRTR010000034.1"/>
</dbReference>
<evidence type="ECO:0008006" key="3">
    <source>
        <dbReference type="Google" id="ProtNLM"/>
    </source>
</evidence>
<keyword evidence="2" id="KW-1185">Reference proteome</keyword>
<proteinExistence type="predicted"/>
<dbReference type="SUPFAM" id="SSF56059">
    <property type="entry name" value="Glutathione synthetase ATP-binding domain-like"/>
    <property type="match status" value="1"/>
</dbReference>
<protein>
    <recommendedName>
        <fullName evidence="3">Circularly permuted type 2 ATP-grasp protein</fullName>
    </recommendedName>
</protein>
<organism evidence="1 2">
    <name type="scientific">Marinibaculum pumilum</name>
    <dbReference type="NCBI Taxonomy" id="1766165"/>
    <lineage>
        <taxon>Bacteria</taxon>
        <taxon>Pseudomonadati</taxon>
        <taxon>Pseudomonadota</taxon>
        <taxon>Alphaproteobacteria</taxon>
        <taxon>Rhodospirillales</taxon>
        <taxon>Rhodospirillaceae</taxon>
        <taxon>Marinibaculum</taxon>
    </lineage>
</organism>
<gene>
    <name evidence="1" type="ORF">ACFOGJ_20865</name>
</gene>